<evidence type="ECO:0000256" key="1">
    <source>
        <dbReference type="ARBA" id="ARBA00022527"/>
    </source>
</evidence>
<dbReference type="AlphaFoldDB" id="A0A1X0P5T6"/>
<keyword evidence="9" id="KW-1185">Reference proteome</keyword>
<protein>
    <submittedName>
        <fullName evidence="8">Rac serine-threonine kinase</fullName>
    </submittedName>
</protein>
<dbReference type="InterPro" id="IPR000719">
    <property type="entry name" value="Prot_kinase_dom"/>
</dbReference>
<dbReference type="VEuPathDB" id="TriTrypDB:TM35_000053860"/>
<evidence type="ECO:0000313" key="8">
    <source>
        <dbReference type="EMBL" id="ORC91790.1"/>
    </source>
</evidence>
<keyword evidence="4 8" id="KW-0418">Kinase</keyword>
<dbReference type="GO" id="GO:0004674">
    <property type="term" value="F:protein serine/threonine kinase activity"/>
    <property type="evidence" value="ECO:0007669"/>
    <property type="project" value="UniProtKB-KW"/>
</dbReference>
<evidence type="ECO:0000259" key="7">
    <source>
        <dbReference type="PROSITE" id="PS50011"/>
    </source>
</evidence>
<feature type="region of interest" description="Disordered" evidence="6">
    <location>
        <begin position="309"/>
        <end position="339"/>
    </location>
</feature>
<evidence type="ECO:0000313" key="9">
    <source>
        <dbReference type="Proteomes" id="UP000192257"/>
    </source>
</evidence>
<keyword evidence="3" id="KW-0547">Nucleotide-binding</keyword>
<keyword evidence="2" id="KW-0808">Transferase</keyword>
<dbReference type="Pfam" id="PF00069">
    <property type="entry name" value="Pkinase"/>
    <property type="match status" value="2"/>
</dbReference>
<dbReference type="OrthoDB" id="4062651at2759"/>
<evidence type="ECO:0000256" key="4">
    <source>
        <dbReference type="ARBA" id="ARBA00022777"/>
    </source>
</evidence>
<feature type="compositionally biased region" description="Low complexity" evidence="6">
    <location>
        <begin position="19"/>
        <end position="50"/>
    </location>
</feature>
<keyword evidence="5" id="KW-0067">ATP-binding</keyword>
<dbReference type="InterPro" id="IPR030616">
    <property type="entry name" value="Aur-like"/>
</dbReference>
<feature type="domain" description="Protein kinase" evidence="7">
    <location>
        <begin position="125"/>
        <end position="627"/>
    </location>
</feature>
<dbReference type="SMART" id="SM00220">
    <property type="entry name" value="S_TKc"/>
    <property type="match status" value="1"/>
</dbReference>
<accession>A0A1X0P5T6</accession>
<dbReference type="GO" id="GO:0005524">
    <property type="term" value="F:ATP binding"/>
    <property type="evidence" value="ECO:0007669"/>
    <property type="project" value="UniProtKB-KW"/>
</dbReference>
<dbReference type="InterPro" id="IPR008271">
    <property type="entry name" value="Ser/Thr_kinase_AS"/>
</dbReference>
<evidence type="ECO:0000256" key="5">
    <source>
        <dbReference type="ARBA" id="ARBA00022840"/>
    </source>
</evidence>
<reference evidence="8 9" key="1">
    <citation type="submission" date="2017-03" db="EMBL/GenBank/DDBJ databases">
        <title>An alternative strategy for trypanosome survival in the mammalian bloodstream revealed through genome and transcriptome analysis of the ubiquitous bovine parasite Trypanosoma (Megatrypanum) theileri.</title>
        <authorList>
            <person name="Kelly S."/>
            <person name="Ivens A."/>
            <person name="Mott A."/>
            <person name="O'Neill E."/>
            <person name="Emms D."/>
            <person name="Macleod O."/>
            <person name="Voorheis P."/>
            <person name="Matthews J."/>
            <person name="Matthews K."/>
            <person name="Carrington M."/>
        </authorList>
    </citation>
    <scope>NUCLEOTIDE SEQUENCE [LARGE SCALE GENOMIC DNA]</scope>
    <source>
        <strain evidence="8">Edinburgh</strain>
    </source>
</reference>
<dbReference type="PROSITE" id="PS00108">
    <property type="entry name" value="PROTEIN_KINASE_ST"/>
    <property type="match status" value="1"/>
</dbReference>
<dbReference type="InterPro" id="IPR011009">
    <property type="entry name" value="Kinase-like_dom_sf"/>
</dbReference>
<dbReference type="PANTHER" id="PTHR24350">
    <property type="entry name" value="SERINE/THREONINE-PROTEIN KINASE IAL-RELATED"/>
    <property type="match status" value="1"/>
</dbReference>
<evidence type="ECO:0000256" key="6">
    <source>
        <dbReference type="SAM" id="MobiDB-lite"/>
    </source>
</evidence>
<dbReference type="STRING" id="67003.A0A1X0P5T6"/>
<sequence>MLVRKAVSALQESVGAGDGSISSNNNNNNTNNTNSNINNKDSNDNTGNNDSSKKPSAVNDAPLSLPHPSPVAPAAPAAAAAVCVQPPDVFANSIASCTLSVDLSTTAEMQEPRRIHLLSEFERLYRIRKLLGRGSYGVVVEVVHRVTRQRKAAKFVFRKETQHSAQKNKERDCDGTTIAPTIATTTVEPNNTTRPDAAVRAIGDDTAPQRFSDGLIKEIAIALTVDHPNLVSASDVFVHDPAELQHRLQRYAPRLRCTVSHSTRPVLDERGNNNNNQKRNGSAKGIPHKTWRRSLFCGVNDSPVTLECRSRESGVGPSQQVPGVSTVVPDPRTSLDGNADSTRKTIEEVRLLLREGKIQCILVMELLGGGDLFTLISRKPLDEVKAATYMLDLLLALEHLHSRRIVHRDVKLENLVLDSNNKAHLIDYGFCEKLRRLSDSGAETDSNSHWGKEKLLSEFCGSHHYVAPEIVRAAVQLKQQMKLTESKENNSVARVKLPPISPLPRKSLEGAVDTVNTPSEENHESRGKWAGKTGKSLNPLLMSRHVGYDTSVDMWSAGVAMFVLLHSAFPFHDERRSKLLKMIMTGQQQVGPSPLLSSEAKDLLRQLLTRDVRRRLTASEALRHPWFKKAADRKKR</sequence>
<dbReference type="SUPFAM" id="SSF56112">
    <property type="entry name" value="Protein kinase-like (PK-like)"/>
    <property type="match status" value="1"/>
</dbReference>
<comment type="caution">
    <text evidence="8">The sequence shown here is derived from an EMBL/GenBank/DDBJ whole genome shotgun (WGS) entry which is preliminary data.</text>
</comment>
<dbReference type="Proteomes" id="UP000192257">
    <property type="component" value="Unassembled WGS sequence"/>
</dbReference>
<evidence type="ECO:0000256" key="3">
    <source>
        <dbReference type="ARBA" id="ARBA00022741"/>
    </source>
</evidence>
<dbReference type="Gene3D" id="1.10.510.10">
    <property type="entry name" value="Transferase(Phosphotransferase) domain 1"/>
    <property type="match status" value="2"/>
</dbReference>
<name>A0A1X0P5T6_9TRYP</name>
<gene>
    <name evidence="8" type="ORF">TM35_000053860</name>
</gene>
<evidence type="ECO:0000256" key="2">
    <source>
        <dbReference type="ARBA" id="ARBA00022679"/>
    </source>
</evidence>
<dbReference type="GeneID" id="39982821"/>
<dbReference type="RefSeq" id="XP_028885856.1">
    <property type="nucleotide sequence ID" value="XM_029023041.1"/>
</dbReference>
<dbReference type="EMBL" id="NBCO01000005">
    <property type="protein sequence ID" value="ORC91790.1"/>
    <property type="molecule type" value="Genomic_DNA"/>
</dbReference>
<proteinExistence type="predicted"/>
<dbReference type="Gene3D" id="3.30.200.20">
    <property type="entry name" value="Phosphorylase Kinase, domain 1"/>
    <property type="match status" value="1"/>
</dbReference>
<organism evidence="8 9">
    <name type="scientific">Trypanosoma theileri</name>
    <dbReference type="NCBI Taxonomy" id="67003"/>
    <lineage>
        <taxon>Eukaryota</taxon>
        <taxon>Discoba</taxon>
        <taxon>Euglenozoa</taxon>
        <taxon>Kinetoplastea</taxon>
        <taxon>Metakinetoplastina</taxon>
        <taxon>Trypanosomatida</taxon>
        <taxon>Trypanosomatidae</taxon>
        <taxon>Trypanosoma</taxon>
    </lineage>
</organism>
<feature type="region of interest" description="Disordered" evidence="6">
    <location>
        <begin position="262"/>
        <end position="286"/>
    </location>
</feature>
<feature type="region of interest" description="Disordered" evidence="6">
    <location>
        <begin position="7"/>
        <end position="72"/>
    </location>
</feature>
<keyword evidence="1" id="KW-0723">Serine/threonine-protein kinase</keyword>
<dbReference type="PROSITE" id="PS50011">
    <property type="entry name" value="PROTEIN_KINASE_DOM"/>
    <property type="match status" value="1"/>
</dbReference>